<comment type="caution">
    <text evidence="1">The sequence shown here is derived from an EMBL/GenBank/DDBJ whole genome shotgun (WGS) entry which is preliminary data.</text>
</comment>
<keyword evidence="2" id="KW-1185">Reference proteome</keyword>
<accession>A0ABS8WJ98</accession>
<dbReference type="EMBL" id="JACEIK010007394">
    <property type="protein sequence ID" value="MCE3050214.1"/>
    <property type="molecule type" value="Genomic_DNA"/>
</dbReference>
<proteinExistence type="predicted"/>
<dbReference type="Proteomes" id="UP000823775">
    <property type="component" value="Unassembled WGS sequence"/>
</dbReference>
<protein>
    <submittedName>
        <fullName evidence="1">Uncharacterized protein</fullName>
    </submittedName>
</protein>
<organism evidence="1 2">
    <name type="scientific">Datura stramonium</name>
    <name type="common">Jimsonweed</name>
    <name type="synonym">Common thornapple</name>
    <dbReference type="NCBI Taxonomy" id="4076"/>
    <lineage>
        <taxon>Eukaryota</taxon>
        <taxon>Viridiplantae</taxon>
        <taxon>Streptophyta</taxon>
        <taxon>Embryophyta</taxon>
        <taxon>Tracheophyta</taxon>
        <taxon>Spermatophyta</taxon>
        <taxon>Magnoliopsida</taxon>
        <taxon>eudicotyledons</taxon>
        <taxon>Gunneridae</taxon>
        <taxon>Pentapetalae</taxon>
        <taxon>asterids</taxon>
        <taxon>lamiids</taxon>
        <taxon>Solanales</taxon>
        <taxon>Solanaceae</taxon>
        <taxon>Solanoideae</taxon>
        <taxon>Datureae</taxon>
        <taxon>Datura</taxon>
    </lineage>
</organism>
<evidence type="ECO:0000313" key="1">
    <source>
        <dbReference type="EMBL" id="MCE3050214.1"/>
    </source>
</evidence>
<gene>
    <name evidence="1" type="ORF">HAX54_046640</name>
</gene>
<name>A0ABS8WJ98_DATST</name>
<sequence>MTTHFSQLVTFVTKDGSFPGFRNDCSVDDVARRGAIQWSFQTDETILLKMHFVLLEFGEGYFVKGLRSLSDKCLLKRRKLSLFPFH</sequence>
<evidence type="ECO:0000313" key="2">
    <source>
        <dbReference type="Proteomes" id="UP000823775"/>
    </source>
</evidence>
<reference evidence="1 2" key="1">
    <citation type="journal article" date="2021" name="BMC Genomics">
        <title>Datura genome reveals duplications of psychoactive alkaloid biosynthetic genes and high mutation rate following tissue culture.</title>
        <authorList>
            <person name="Rajewski A."/>
            <person name="Carter-House D."/>
            <person name="Stajich J."/>
            <person name="Litt A."/>
        </authorList>
    </citation>
    <scope>NUCLEOTIDE SEQUENCE [LARGE SCALE GENOMIC DNA]</scope>
    <source>
        <strain evidence="1">AR-01</strain>
    </source>
</reference>